<gene>
    <name evidence="2" type="ORF">J422_04895</name>
</gene>
<dbReference type="AlphaFoldDB" id="N6VS17"/>
<dbReference type="GO" id="GO:0016787">
    <property type="term" value="F:hydrolase activity"/>
    <property type="evidence" value="ECO:0007669"/>
    <property type="project" value="InterPro"/>
</dbReference>
<dbReference type="RefSeq" id="WP_004592073.1">
    <property type="nucleotide sequence ID" value="NZ_APMM01000031.1"/>
</dbReference>
<dbReference type="Proteomes" id="UP000053695">
    <property type="component" value="Unassembled WGS sequence"/>
</dbReference>
<dbReference type="EMBL" id="APMM01000031">
    <property type="protein sequence ID" value="ENN95951.1"/>
    <property type="molecule type" value="Genomic_DNA"/>
</dbReference>
<evidence type="ECO:0000259" key="1">
    <source>
        <dbReference type="Pfam" id="PF06439"/>
    </source>
</evidence>
<evidence type="ECO:0000313" key="3">
    <source>
        <dbReference type="Proteomes" id="UP000053695"/>
    </source>
</evidence>
<dbReference type="Gene3D" id="2.60.120.560">
    <property type="entry name" value="Exo-inulinase, domain 1"/>
    <property type="match status" value="1"/>
</dbReference>
<proteinExistence type="predicted"/>
<reference evidence="2 3" key="1">
    <citation type="journal article" date="2013" name="Genome Announc.">
        <title>Draft Genome Sequence of a Highly Flagellated, Fast-Swimming Archaeon, Methanocaldococcus villosus Strain KIN24-T80 (DSM 22612).</title>
        <authorList>
            <person name="Thennarasu S."/>
            <person name="Polireddy D."/>
            <person name="Antony A."/>
            <person name="Yada M.R."/>
            <person name="Algarawi S."/>
            <person name="Sivakumar N."/>
        </authorList>
    </citation>
    <scope>NUCLEOTIDE SEQUENCE [LARGE SCALE GENOMIC DNA]</scope>
    <source>
        <strain evidence="2 3">KIN24-T80</strain>
    </source>
</reference>
<dbReference type="PROSITE" id="PS51257">
    <property type="entry name" value="PROKAR_LIPOPROTEIN"/>
    <property type="match status" value="1"/>
</dbReference>
<evidence type="ECO:0000313" key="2">
    <source>
        <dbReference type="EMBL" id="ENN95951.1"/>
    </source>
</evidence>
<dbReference type="OrthoDB" id="64717at2157"/>
<dbReference type="Pfam" id="PF06439">
    <property type="entry name" value="3keto-disac_hyd"/>
    <property type="match status" value="1"/>
</dbReference>
<comment type="caution">
    <text evidence="2">The sequence shown here is derived from an EMBL/GenBank/DDBJ whole genome shotgun (WGS) entry which is preliminary data.</text>
</comment>
<protein>
    <recommendedName>
        <fullName evidence="1">3-keto-alpha-glucoside-1,2-lyase/3-keto-2-hydroxy-glucal hydratase domain-containing protein</fullName>
    </recommendedName>
</protein>
<accession>N6VS17</accession>
<name>N6VS17_9EURY</name>
<dbReference type="InterPro" id="IPR010496">
    <property type="entry name" value="AL/BT2_dom"/>
</dbReference>
<feature type="domain" description="3-keto-alpha-glucoside-1,2-lyase/3-keto-2-hydroxy-glucal hydratase" evidence="1">
    <location>
        <begin position="44"/>
        <end position="200"/>
    </location>
</feature>
<dbReference type="STRING" id="1069083.GCA_000371805_00512"/>
<keyword evidence="3" id="KW-1185">Reference proteome</keyword>
<organism evidence="2 3">
    <name type="scientific">Methanocaldococcus villosus KIN24-T80</name>
    <dbReference type="NCBI Taxonomy" id="1069083"/>
    <lineage>
        <taxon>Archaea</taxon>
        <taxon>Methanobacteriati</taxon>
        <taxon>Methanobacteriota</taxon>
        <taxon>Methanomada group</taxon>
        <taxon>Methanococci</taxon>
        <taxon>Methanococcales</taxon>
        <taxon>Methanocaldococcaceae</taxon>
        <taxon>Methanocaldococcus</taxon>
    </lineage>
</organism>
<dbReference type="PATRIC" id="fig|1069083.5.peg.959"/>
<sequence length="205" mass="23427">MRRFIVILIIALMSGCINIQFMPPPLNDDFSSYNLGEKAPFGPWKVKGNGTFTITPIFSEDNKVMNKVVEAEGDGIMYVDRNYTNFVYYIDIKRKKLIDSPKIYFRLNGDATAGYCIVVEPFDRGYKLYKFNGTKWVLLNQTYNAAPAEVSFFRYMVIANGNKITFKVNAYTYITYIDKNPILEGGIGFGGQGYFDNVRVEPLEE</sequence>